<gene>
    <name evidence="1" type="ORF">RPERSI_LOCUS33773</name>
</gene>
<keyword evidence="2" id="KW-1185">Reference proteome</keyword>
<comment type="caution">
    <text evidence="1">The sequence shown here is derived from an EMBL/GenBank/DDBJ whole genome shotgun (WGS) entry which is preliminary data.</text>
</comment>
<feature type="non-terminal residue" evidence="1">
    <location>
        <position position="1"/>
    </location>
</feature>
<evidence type="ECO:0000313" key="1">
    <source>
        <dbReference type="EMBL" id="CAG8845677.1"/>
    </source>
</evidence>
<proteinExistence type="predicted"/>
<sequence length="138" mass="16094">QIPESELLYLKNVVIKELQKRLKNHHHAVGKQVFSLHCSENAFVGLFGAYITRYLPCSSFYICNFKGEDAVDTIGSIFNNNNWYKRHYGNDQKQSKKSQSKLSSNGEMIIEWKVTGFKDKENHEYRAGVLQIRFFLDQ</sequence>
<name>A0ACA9SPM3_9GLOM</name>
<reference evidence="1" key="1">
    <citation type="submission" date="2021-06" db="EMBL/GenBank/DDBJ databases">
        <authorList>
            <person name="Kallberg Y."/>
            <person name="Tangrot J."/>
            <person name="Rosling A."/>
        </authorList>
    </citation>
    <scope>NUCLEOTIDE SEQUENCE</scope>
    <source>
        <strain evidence="1">MA461A</strain>
    </source>
</reference>
<accession>A0ACA9SPM3</accession>
<evidence type="ECO:0000313" key="2">
    <source>
        <dbReference type="Proteomes" id="UP000789920"/>
    </source>
</evidence>
<protein>
    <submittedName>
        <fullName evidence="1">27627_t:CDS:1</fullName>
    </submittedName>
</protein>
<dbReference type="Proteomes" id="UP000789920">
    <property type="component" value="Unassembled WGS sequence"/>
</dbReference>
<organism evidence="1 2">
    <name type="scientific">Racocetra persica</name>
    <dbReference type="NCBI Taxonomy" id="160502"/>
    <lineage>
        <taxon>Eukaryota</taxon>
        <taxon>Fungi</taxon>
        <taxon>Fungi incertae sedis</taxon>
        <taxon>Mucoromycota</taxon>
        <taxon>Glomeromycotina</taxon>
        <taxon>Glomeromycetes</taxon>
        <taxon>Diversisporales</taxon>
        <taxon>Gigasporaceae</taxon>
        <taxon>Racocetra</taxon>
    </lineage>
</organism>
<feature type="non-terminal residue" evidence="1">
    <location>
        <position position="138"/>
    </location>
</feature>
<dbReference type="EMBL" id="CAJVQC010147852">
    <property type="protein sequence ID" value="CAG8845677.1"/>
    <property type="molecule type" value="Genomic_DNA"/>
</dbReference>